<organism evidence="6 7">
    <name type="scientific">Bosea vaviloviae</name>
    <dbReference type="NCBI Taxonomy" id="1526658"/>
    <lineage>
        <taxon>Bacteria</taxon>
        <taxon>Pseudomonadati</taxon>
        <taxon>Pseudomonadota</taxon>
        <taxon>Alphaproteobacteria</taxon>
        <taxon>Hyphomicrobiales</taxon>
        <taxon>Boseaceae</taxon>
        <taxon>Bosea</taxon>
    </lineage>
</organism>
<dbReference type="PROSITE" id="PS51078">
    <property type="entry name" value="ICLR_ED"/>
    <property type="match status" value="1"/>
</dbReference>
<dbReference type="PROSITE" id="PS51077">
    <property type="entry name" value="HTH_ICLR"/>
    <property type="match status" value="1"/>
</dbReference>
<keyword evidence="1" id="KW-0805">Transcription regulation</keyword>
<keyword evidence="3" id="KW-0804">Transcription</keyword>
<dbReference type="Pfam" id="PF09339">
    <property type="entry name" value="HTH_IclR"/>
    <property type="match status" value="1"/>
</dbReference>
<feature type="domain" description="HTH iclR-type" evidence="4">
    <location>
        <begin position="4"/>
        <end position="64"/>
    </location>
</feature>
<accession>A0A0N1N2H6</accession>
<dbReference type="InterPro" id="IPR036388">
    <property type="entry name" value="WH-like_DNA-bd_sf"/>
</dbReference>
<dbReference type="Proteomes" id="UP000037822">
    <property type="component" value="Unassembled WGS sequence"/>
</dbReference>
<reference evidence="6 7" key="1">
    <citation type="submission" date="2015-07" db="EMBL/GenBank/DDBJ databases">
        <title>Whole genome sequencing of Bosea vaviloviae isolated from cave pool.</title>
        <authorList>
            <person name="Tan N.E.H."/>
            <person name="Lee Y.P."/>
            <person name="Gan H.M."/>
            <person name="Barton H."/>
            <person name="Savka M.A."/>
        </authorList>
    </citation>
    <scope>NUCLEOTIDE SEQUENCE [LARGE SCALE GENOMIC DNA]</scope>
    <source>
        <strain evidence="6 7">SD260</strain>
    </source>
</reference>
<dbReference type="GO" id="GO:0003700">
    <property type="term" value="F:DNA-binding transcription factor activity"/>
    <property type="evidence" value="ECO:0007669"/>
    <property type="project" value="TreeGrafter"/>
</dbReference>
<evidence type="ECO:0000313" key="7">
    <source>
        <dbReference type="Proteomes" id="UP000037822"/>
    </source>
</evidence>
<dbReference type="InterPro" id="IPR050707">
    <property type="entry name" value="HTH_MetabolicPath_Reg"/>
</dbReference>
<dbReference type="AlphaFoldDB" id="A0A0N1N2H6"/>
<dbReference type="InterPro" id="IPR029016">
    <property type="entry name" value="GAF-like_dom_sf"/>
</dbReference>
<evidence type="ECO:0000259" key="5">
    <source>
        <dbReference type="PROSITE" id="PS51078"/>
    </source>
</evidence>
<proteinExistence type="predicted"/>
<evidence type="ECO:0000256" key="1">
    <source>
        <dbReference type="ARBA" id="ARBA00023015"/>
    </source>
</evidence>
<name>A0A0N1N2H6_9HYPH</name>
<evidence type="ECO:0008006" key="8">
    <source>
        <dbReference type="Google" id="ProtNLM"/>
    </source>
</evidence>
<dbReference type="InterPro" id="IPR036390">
    <property type="entry name" value="WH_DNA-bd_sf"/>
</dbReference>
<evidence type="ECO:0000256" key="3">
    <source>
        <dbReference type="ARBA" id="ARBA00023163"/>
    </source>
</evidence>
<keyword evidence="2" id="KW-0238">DNA-binding</keyword>
<dbReference type="PANTHER" id="PTHR30136">
    <property type="entry name" value="HELIX-TURN-HELIX TRANSCRIPTIONAL REGULATOR, ICLR FAMILY"/>
    <property type="match status" value="1"/>
</dbReference>
<evidence type="ECO:0000313" key="6">
    <source>
        <dbReference type="EMBL" id="KPH81806.1"/>
    </source>
</evidence>
<protein>
    <recommendedName>
        <fullName evidence="8">IclR family transcriptional regulator</fullName>
    </recommendedName>
</protein>
<dbReference type="EMBL" id="LGSZ01000027">
    <property type="protein sequence ID" value="KPH81806.1"/>
    <property type="molecule type" value="Genomic_DNA"/>
</dbReference>
<keyword evidence="7" id="KW-1185">Reference proteome</keyword>
<comment type="caution">
    <text evidence="6">The sequence shown here is derived from an EMBL/GenBank/DDBJ whole genome shotgun (WGS) entry which is preliminary data.</text>
</comment>
<dbReference type="GO" id="GO:0045892">
    <property type="term" value="P:negative regulation of DNA-templated transcription"/>
    <property type="evidence" value="ECO:0007669"/>
    <property type="project" value="TreeGrafter"/>
</dbReference>
<sequence>MQGVGLLQKGFQILDLFSDERGPWTQVELARETGLARSTLGRLVRFLVARGYLMETRGRYTLGFAAVDLGRRAQSQFDLVDLAGDLLEQLAQATAETIILTVFDEARGCVTCLAQIPSSQGGLRVFESVGASYPLHSGATSKAVLAFLPERRRASVLDGDLTHVNSRAPSGRDRLAAEIEAVRDQGYIVTHDETYVGVTGVAAPILTPRGLPLGSIAIAAPSQRVDAATIAEFVARIQDAGVELATRLAAPAGAGEP</sequence>
<evidence type="ECO:0000256" key="2">
    <source>
        <dbReference type="ARBA" id="ARBA00023125"/>
    </source>
</evidence>
<evidence type="ECO:0000259" key="4">
    <source>
        <dbReference type="PROSITE" id="PS51077"/>
    </source>
</evidence>
<dbReference type="InterPro" id="IPR005471">
    <property type="entry name" value="Tscrpt_reg_IclR_N"/>
</dbReference>
<feature type="domain" description="IclR-ED" evidence="5">
    <location>
        <begin position="65"/>
        <end position="250"/>
    </location>
</feature>
<dbReference type="Gene3D" id="3.30.450.40">
    <property type="match status" value="1"/>
</dbReference>
<dbReference type="SUPFAM" id="SSF55781">
    <property type="entry name" value="GAF domain-like"/>
    <property type="match status" value="1"/>
</dbReference>
<dbReference type="GO" id="GO:0003677">
    <property type="term" value="F:DNA binding"/>
    <property type="evidence" value="ECO:0007669"/>
    <property type="project" value="UniProtKB-KW"/>
</dbReference>
<dbReference type="InterPro" id="IPR014757">
    <property type="entry name" value="Tscrpt_reg_IclR_C"/>
</dbReference>
<gene>
    <name evidence="6" type="ORF">AE618_06640</name>
</gene>
<dbReference type="PATRIC" id="fig|1526658.3.peg.4637"/>
<dbReference type="PANTHER" id="PTHR30136:SF24">
    <property type="entry name" value="HTH-TYPE TRANSCRIPTIONAL REPRESSOR ALLR"/>
    <property type="match status" value="1"/>
</dbReference>
<dbReference type="Pfam" id="PF01614">
    <property type="entry name" value="IclR_C"/>
    <property type="match status" value="1"/>
</dbReference>
<dbReference type="Gene3D" id="1.10.10.10">
    <property type="entry name" value="Winged helix-like DNA-binding domain superfamily/Winged helix DNA-binding domain"/>
    <property type="match status" value="1"/>
</dbReference>
<dbReference type="RefSeq" id="WP_054208268.1">
    <property type="nucleotide sequence ID" value="NZ_LGSZ01000027.1"/>
</dbReference>
<dbReference type="SMART" id="SM00346">
    <property type="entry name" value="HTH_ICLR"/>
    <property type="match status" value="1"/>
</dbReference>
<dbReference type="SUPFAM" id="SSF46785">
    <property type="entry name" value="Winged helix' DNA-binding domain"/>
    <property type="match status" value="1"/>
</dbReference>